<dbReference type="EMBL" id="CM047739">
    <property type="protein sequence ID" value="KAJ0042473.1"/>
    <property type="molecule type" value="Genomic_DNA"/>
</dbReference>
<proteinExistence type="predicted"/>
<comment type="caution">
    <text evidence="1">The sequence shown here is derived from an EMBL/GenBank/DDBJ whole genome shotgun (WGS) entry which is preliminary data.</text>
</comment>
<name>A0ACC0YUU6_9ROSI</name>
<reference evidence="2" key="1">
    <citation type="journal article" date="2023" name="G3 (Bethesda)">
        <title>Genome assembly and association tests identify interacting loci associated with vigor, precocity, and sex in interspecific pistachio rootstocks.</title>
        <authorList>
            <person name="Palmer W."/>
            <person name="Jacygrad E."/>
            <person name="Sagayaradj S."/>
            <person name="Cavanaugh K."/>
            <person name="Han R."/>
            <person name="Bertier L."/>
            <person name="Beede B."/>
            <person name="Kafkas S."/>
            <person name="Golino D."/>
            <person name="Preece J."/>
            <person name="Michelmore R."/>
        </authorList>
    </citation>
    <scope>NUCLEOTIDE SEQUENCE [LARGE SCALE GENOMIC DNA]</scope>
</reference>
<evidence type="ECO:0000313" key="1">
    <source>
        <dbReference type="EMBL" id="KAJ0042473.1"/>
    </source>
</evidence>
<accession>A0ACC0YUU6</accession>
<organism evidence="1 2">
    <name type="scientific">Pistacia integerrima</name>
    <dbReference type="NCBI Taxonomy" id="434235"/>
    <lineage>
        <taxon>Eukaryota</taxon>
        <taxon>Viridiplantae</taxon>
        <taxon>Streptophyta</taxon>
        <taxon>Embryophyta</taxon>
        <taxon>Tracheophyta</taxon>
        <taxon>Spermatophyta</taxon>
        <taxon>Magnoliopsida</taxon>
        <taxon>eudicotyledons</taxon>
        <taxon>Gunneridae</taxon>
        <taxon>Pentapetalae</taxon>
        <taxon>rosids</taxon>
        <taxon>malvids</taxon>
        <taxon>Sapindales</taxon>
        <taxon>Anacardiaceae</taxon>
        <taxon>Pistacia</taxon>
    </lineage>
</organism>
<dbReference type="Proteomes" id="UP001163603">
    <property type="component" value="Chromosome 4"/>
</dbReference>
<sequence>MKSLTTLELRNNKILDSIPSYIGDYQSLVHLDLSFNNLSGQIRSLLFNLSSLTHLFLGNNKLNGILPAKKSQFLLNIDVSYNNLSGSLPSWISHKSLQLNLVANNFTLESSNSSALLHGMNCLQRNFPCYRGSSIYSSFTVNCGGREIKSYNDIVYERDNETLGPAKYYVTDKNSWGVSNVGVFSGSKSPMYNSSSTSRITNTQDIELFQIARISASSLRYYGLGLENGNYTVTLKFAEIADFDTTGWKSYGRRVFDIYVQVSENYLDIHLFWAGKGTCCIPNDGTYGPSISAISATPDFEPTVRPPSLTTQKNKTGLIVGMVVGVGVVFLSVLAVFFIVRRRKRPQFDDDDGNLKDLST</sequence>
<evidence type="ECO:0000313" key="2">
    <source>
        <dbReference type="Proteomes" id="UP001163603"/>
    </source>
</evidence>
<protein>
    <submittedName>
        <fullName evidence="1">Uncharacterized protein</fullName>
    </submittedName>
</protein>
<keyword evidence="2" id="KW-1185">Reference proteome</keyword>
<gene>
    <name evidence="1" type="ORF">Pint_18185</name>
</gene>